<dbReference type="InterPro" id="IPR007169">
    <property type="entry name" value="RemA-like"/>
</dbReference>
<accession>A0A2G6EAQ9</accession>
<organism evidence="2 3">
    <name type="scientific">candidate division KSB3 bacterium</name>
    <dbReference type="NCBI Taxonomy" id="2044937"/>
    <lineage>
        <taxon>Bacteria</taxon>
        <taxon>candidate division KSB3</taxon>
    </lineage>
</organism>
<dbReference type="HAMAP" id="MF_01503">
    <property type="entry name" value="RemA"/>
    <property type="match status" value="1"/>
</dbReference>
<dbReference type="PANTHER" id="PTHR38449">
    <property type="entry name" value="REGULATORY PROTEIN TM_1690-RELATED"/>
    <property type="match status" value="1"/>
</dbReference>
<protein>
    <recommendedName>
        <fullName evidence="1">Putative regulatory protein CSB45_02305</fullName>
    </recommendedName>
</protein>
<comment type="caution">
    <text evidence="2">The sequence shown here is derived from an EMBL/GenBank/DDBJ whole genome shotgun (WGS) entry which is preliminary data.</text>
</comment>
<evidence type="ECO:0000313" key="3">
    <source>
        <dbReference type="Proteomes" id="UP000229740"/>
    </source>
</evidence>
<name>A0A2G6EAQ9_9BACT</name>
<dbReference type="Pfam" id="PF04025">
    <property type="entry name" value="RemA-like"/>
    <property type="match status" value="1"/>
</dbReference>
<dbReference type="Proteomes" id="UP000229740">
    <property type="component" value="Unassembled WGS sequence"/>
</dbReference>
<dbReference type="NCBIfam" id="NF003315">
    <property type="entry name" value="PRK04323.1"/>
    <property type="match status" value="1"/>
</dbReference>
<dbReference type="EMBL" id="PDPS01000021">
    <property type="protein sequence ID" value="PID58851.1"/>
    <property type="molecule type" value="Genomic_DNA"/>
</dbReference>
<evidence type="ECO:0000256" key="1">
    <source>
        <dbReference type="HAMAP-Rule" id="MF_01503"/>
    </source>
</evidence>
<gene>
    <name evidence="2" type="ORF">CSB45_02305</name>
</gene>
<dbReference type="AlphaFoldDB" id="A0A2G6EAQ9"/>
<comment type="similarity">
    <text evidence="1">Belongs to the RemA family.</text>
</comment>
<evidence type="ECO:0000313" key="2">
    <source>
        <dbReference type="EMBL" id="PID58851.1"/>
    </source>
</evidence>
<sequence length="95" mass="10176">MSNKLVNIGFGNVVVASRIIAIITPSSAPMKRLKEEARQQGKLIDATQGRKTRAIIITDSDHVILSAVLPATVSQRLFGGDDMPVDSDSINEVTS</sequence>
<dbReference type="PANTHER" id="PTHR38449:SF1">
    <property type="entry name" value="REGULATORY PROTEIN SSL2874-RELATED"/>
    <property type="match status" value="1"/>
</dbReference>
<reference evidence="2 3" key="1">
    <citation type="submission" date="2017-10" db="EMBL/GenBank/DDBJ databases">
        <title>Novel microbial diversity and functional potential in the marine mammal oral microbiome.</title>
        <authorList>
            <person name="Dudek N.K."/>
            <person name="Sun C.L."/>
            <person name="Burstein D."/>
            <person name="Kantor R.S."/>
            <person name="Aliaga Goltsman D.S."/>
            <person name="Bik E.M."/>
            <person name="Thomas B.C."/>
            <person name="Banfield J.F."/>
            <person name="Relman D.A."/>
        </authorList>
    </citation>
    <scope>NUCLEOTIDE SEQUENCE [LARGE SCALE GENOMIC DNA]</scope>
    <source>
        <strain evidence="2">DOLZORAL124_49_17</strain>
    </source>
</reference>
<proteinExistence type="inferred from homology"/>